<gene>
    <name evidence="1" type="ORF">B842_11495</name>
</gene>
<sequence>MSRVGGPLIDVSALTAWERKKFYGVAARIRLAKGIHIRSADWHGLGRRERALASIVAAGVAAPTCIVAGKSAALIHGLPLPGWEDSHPVELAAHGVTGAGRTRGGVVHRHLSLRQSVAAEVVETRFGKVHVTPVAGTGLDLARWHDVTTGVRCLDHALARGTITREDIDAALARAAGRVGVDAMRDTARLATPWSGSPRESDLKVALWEAGLPAPHQQVILRDHLGSFIARLDFCWPEIGFGTEYDGGGKLAGEFGIPVEIAARDDVIRQHRISNLGVLNFRVNNHNLSDGSAVPRIVAMYRRVAERGVPLDPALWTSAGLAWSSSPFTRQPHP</sequence>
<dbReference type="AlphaFoldDB" id="A0A0B5D5P4"/>
<name>A0A0B5D5P4_9CORY</name>
<dbReference type="OrthoDB" id="4409326at2"/>
<dbReference type="HOGENOM" id="CLU_052626_4_1_11"/>
<dbReference type="RefSeq" id="WP_040086839.1">
    <property type="nucleotide sequence ID" value="NZ_BCSU01000001.1"/>
</dbReference>
<protein>
    <submittedName>
        <fullName evidence="1">Uncharacterized protein</fullName>
    </submittedName>
</protein>
<reference evidence="1 2" key="1">
    <citation type="submission" date="2013-04" db="EMBL/GenBank/DDBJ databases">
        <title>Complete genome sequence of Corynebacterium humireducens DSM 45392(T), isolated from a wastewater-fed microbial fuel cell.</title>
        <authorList>
            <person name="Ruckert C."/>
            <person name="Albersmeier A."/>
            <person name="Kalinowski J."/>
        </authorList>
    </citation>
    <scope>NUCLEOTIDE SEQUENCE [LARGE SCALE GENOMIC DNA]</scope>
    <source>
        <strain evidence="2">MFC-5</strain>
    </source>
</reference>
<dbReference type="KEGG" id="chm:B842_11495"/>
<organism evidence="1 2">
    <name type="scientific">Corynebacterium humireducens NBRC 106098 = DSM 45392</name>
    <dbReference type="NCBI Taxonomy" id="1223515"/>
    <lineage>
        <taxon>Bacteria</taxon>
        <taxon>Bacillati</taxon>
        <taxon>Actinomycetota</taxon>
        <taxon>Actinomycetes</taxon>
        <taxon>Mycobacteriales</taxon>
        <taxon>Corynebacteriaceae</taxon>
        <taxon>Corynebacterium</taxon>
    </lineage>
</organism>
<accession>A0A0B5D5P4</accession>
<proteinExistence type="predicted"/>
<dbReference type="STRING" id="1223515.B842_11495"/>
<keyword evidence="2" id="KW-1185">Reference proteome</keyword>
<dbReference type="Proteomes" id="UP000031524">
    <property type="component" value="Chromosome"/>
</dbReference>
<evidence type="ECO:0000313" key="2">
    <source>
        <dbReference type="Proteomes" id="UP000031524"/>
    </source>
</evidence>
<evidence type="ECO:0000313" key="1">
    <source>
        <dbReference type="EMBL" id="AJE34146.1"/>
    </source>
</evidence>
<dbReference type="EMBL" id="CP005286">
    <property type="protein sequence ID" value="AJE34146.1"/>
    <property type="molecule type" value="Genomic_DNA"/>
</dbReference>